<dbReference type="Pfam" id="PF02770">
    <property type="entry name" value="Acyl-CoA_dh_M"/>
    <property type="match status" value="1"/>
</dbReference>
<keyword evidence="4 5" id="KW-0274">FAD</keyword>
<feature type="domain" description="Acyl-CoA dehydrogenase/oxidase C-terminal" evidence="6">
    <location>
        <begin position="231"/>
        <end position="375"/>
    </location>
</feature>
<evidence type="ECO:0000259" key="6">
    <source>
        <dbReference type="Pfam" id="PF00441"/>
    </source>
</evidence>
<dbReference type="GO" id="GO:0050660">
    <property type="term" value="F:flavin adenine dinucleotide binding"/>
    <property type="evidence" value="ECO:0007669"/>
    <property type="project" value="InterPro"/>
</dbReference>
<evidence type="ECO:0000256" key="3">
    <source>
        <dbReference type="ARBA" id="ARBA00022630"/>
    </source>
</evidence>
<dbReference type="AlphaFoldDB" id="A0A7I9W4V4"/>
<dbReference type="InterPro" id="IPR037069">
    <property type="entry name" value="AcylCoA_DH/ox_N_sf"/>
</dbReference>
<evidence type="ECO:0000259" key="7">
    <source>
        <dbReference type="Pfam" id="PF02770"/>
    </source>
</evidence>
<sequence length="383" mass="42203">MADLSPQQQSIAAEIREICASFPEDYWQDKDARREYPEEFLKALLASGWLGVLIPKEYGGKGMGMTEAAVIIEEIAKSGANAIACHAQIYNVAMLMRYGSEELKQRYLPRIAAGEMRFLAFGLTEEAAGQDTSSISTEARREGDVYVLNGRKNWLSRAQHSDLMLAVARTTPLDQAPKKTHGLSAFLVELPVEGLHLRPVPTMFNIETNEADFVDLRVPAENLVGEEGSAFRYILSGVNGDRIAAASAAIGDARWLIEHATQYANDRVVFDRPIGQNQSVQFPIAHAYAATEAASLMRFRAAEKYDRGEEPGPEANMAKLLSSEAAWEAANAAMSTYGGYAFARSKGIERKFRETRLFLNAPGSNNLILSYLSQHVLGMPRSF</sequence>
<dbReference type="Proteomes" id="UP000465302">
    <property type="component" value="Unassembled WGS sequence"/>
</dbReference>
<organism evidence="9 10">
    <name type="scientific">Mycolicibacterium agri</name>
    <name type="common">Mycobacterium agri</name>
    <dbReference type="NCBI Taxonomy" id="36811"/>
    <lineage>
        <taxon>Bacteria</taxon>
        <taxon>Bacillati</taxon>
        <taxon>Actinomycetota</taxon>
        <taxon>Actinomycetes</taxon>
        <taxon>Mycobacteriales</taxon>
        <taxon>Mycobacteriaceae</taxon>
        <taxon>Mycolicibacterium</taxon>
    </lineage>
</organism>
<dbReference type="GO" id="GO:0003995">
    <property type="term" value="F:acyl-CoA dehydrogenase activity"/>
    <property type="evidence" value="ECO:0007669"/>
    <property type="project" value="TreeGrafter"/>
</dbReference>
<comment type="caution">
    <text evidence="9">The sequence shown here is derived from an EMBL/GenBank/DDBJ whole genome shotgun (WGS) entry which is preliminary data.</text>
</comment>
<dbReference type="InterPro" id="IPR013786">
    <property type="entry name" value="AcylCoA_DH/ox_N"/>
</dbReference>
<name>A0A7I9W4V4_MYCAG</name>
<proteinExistence type="inferred from homology"/>
<comment type="similarity">
    <text evidence="2 5">Belongs to the acyl-CoA dehydrogenase family.</text>
</comment>
<dbReference type="Pfam" id="PF00441">
    <property type="entry name" value="Acyl-CoA_dh_1"/>
    <property type="match status" value="1"/>
</dbReference>
<evidence type="ECO:0000256" key="5">
    <source>
        <dbReference type="RuleBase" id="RU362125"/>
    </source>
</evidence>
<dbReference type="FunFam" id="1.20.140.10:FF:000012">
    <property type="entry name" value="Acyl-CoA dehydrogenase fadE12"/>
    <property type="match status" value="1"/>
</dbReference>
<keyword evidence="3 5" id="KW-0285">Flavoprotein</keyword>
<dbReference type="InterPro" id="IPR009100">
    <property type="entry name" value="AcylCoA_DH/oxidase_NM_dom_sf"/>
</dbReference>
<dbReference type="Pfam" id="PF02771">
    <property type="entry name" value="Acyl-CoA_dh_N"/>
    <property type="match status" value="1"/>
</dbReference>
<feature type="domain" description="Acyl-CoA oxidase/dehydrogenase middle" evidence="7">
    <location>
        <begin position="120"/>
        <end position="203"/>
    </location>
</feature>
<gene>
    <name evidence="9" type="ORF">MAGR_41240</name>
</gene>
<dbReference type="Gene3D" id="2.40.110.10">
    <property type="entry name" value="Butyryl-CoA Dehydrogenase, subunit A, domain 2"/>
    <property type="match status" value="1"/>
</dbReference>
<dbReference type="Gene3D" id="1.20.140.10">
    <property type="entry name" value="Butyryl-CoA Dehydrogenase, subunit A, domain 3"/>
    <property type="match status" value="1"/>
</dbReference>
<evidence type="ECO:0000256" key="2">
    <source>
        <dbReference type="ARBA" id="ARBA00009347"/>
    </source>
</evidence>
<protein>
    <submittedName>
        <fullName evidence="9">Acyl-CoA dehydrogenase</fullName>
    </submittedName>
</protein>
<evidence type="ECO:0000256" key="1">
    <source>
        <dbReference type="ARBA" id="ARBA00001974"/>
    </source>
</evidence>
<dbReference type="SUPFAM" id="SSF47203">
    <property type="entry name" value="Acyl-CoA dehydrogenase C-terminal domain-like"/>
    <property type="match status" value="1"/>
</dbReference>
<dbReference type="PANTHER" id="PTHR43884">
    <property type="entry name" value="ACYL-COA DEHYDROGENASE"/>
    <property type="match status" value="1"/>
</dbReference>
<comment type="cofactor">
    <cofactor evidence="1 5">
        <name>FAD</name>
        <dbReference type="ChEBI" id="CHEBI:57692"/>
    </cofactor>
</comment>
<dbReference type="Gene3D" id="1.10.540.10">
    <property type="entry name" value="Acyl-CoA dehydrogenase/oxidase, N-terminal domain"/>
    <property type="match status" value="1"/>
</dbReference>
<dbReference type="PANTHER" id="PTHR43884:SF12">
    <property type="entry name" value="ISOVALERYL-COA DEHYDROGENASE, MITOCHONDRIAL-RELATED"/>
    <property type="match status" value="1"/>
</dbReference>
<dbReference type="RefSeq" id="WP_207767234.1">
    <property type="nucleotide sequence ID" value="NZ_BLKS01000001.1"/>
</dbReference>
<dbReference type="SUPFAM" id="SSF56645">
    <property type="entry name" value="Acyl-CoA dehydrogenase NM domain-like"/>
    <property type="match status" value="1"/>
</dbReference>
<accession>A0A7I9W4V4</accession>
<evidence type="ECO:0000256" key="4">
    <source>
        <dbReference type="ARBA" id="ARBA00022827"/>
    </source>
</evidence>
<dbReference type="InterPro" id="IPR046373">
    <property type="entry name" value="Acyl-CoA_Oxase/DH_mid-dom_sf"/>
</dbReference>
<keyword evidence="5" id="KW-0560">Oxidoreductase</keyword>
<dbReference type="InterPro" id="IPR009075">
    <property type="entry name" value="AcylCo_DH/oxidase_C"/>
</dbReference>
<feature type="domain" description="Acyl-CoA dehydrogenase/oxidase N-terminal" evidence="8">
    <location>
        <begin position="6"/>
        <end position="115"/>
    </location>
</feature>
<dbReference type="EMBL" id="BLKS01000001">
    <property type="protein sequence ID" value="GFG52683.1"/>
    <property type="molecule type" value="Genomic_DNA"/>
</dbReference>
<dbReference type="PIRSF" id="PIRSF016578">
    <property type="entry name" value="HsaA"/>
    <property type="match status" value="1"/>
</dbReference>
<evidence type="ECO:0000313" key="10">
    <source>
        <dbReference type="Proteomes" id="UP000465302"/>
    </source>
</evidence>
<evidence type="ECO:0000313" key="9">
    <source>
        <dbReference type="EMBL" id="GFG52683.1"/>
    </source>
</evidence>
<dbReference type="InterPro" id="IPR006091">
    <property type="entry name" value="Acyl-CoA_Oxase/DH_mid-dom"/>
</dbReference>
<evidence type="ECO:0000259" key="8">
    <source>
        <dbReference type="Pfam" id="PF02771"/>
    </source>
</evidence>
<reference evidence="9 10" key="1">
    <citation type="journal article" date="2019" name="Emerg. Microbes Infect.">
        <title>Comprehensive subspecies identification of 175 nontuberculous mycobacteria species based on 7547 genomic profiles.</title>
        <authorList>
            <person name="Matsumoto Y."/>
            <person name="Kinjo T."/>
            <person name="Motooka D."/>
            <person name="Nabeya D."/>
            <person name="Jung N."/>
            <person name="Uechi K."/>
            <person name="Horii T."/>
            <person name="Iida T."/>
            <person name="Fujita J."/>
            <person name="Nakamura S."/>
        </authorList>
    </citation>
    <scope>NUCLEOTIDE SEQUENCE [LARGE SCALE GENOMIC DNA]</scope>
    <source>
        <strain evidence="9 10">JCM 6377</strain>
    </source>
</reference>
<dbReference type="InterPro" id="IPR036250">
    <property type="entry name" value="AcylCo_DH-like_C"/>
</dbReference>